<feature type="region of interest" description="Disordered" evidence="1">
    <location>
        <begin position="116"/>
        <end position="147"/>
    </location>
</feature>
<protein>
    <submittedName>
        <fullName evidence="4 5">PiggyBac transposable element-derived protein 4 isoform X1</fullName>
    </submittedName>
</protein>
<feature type="region of interest" description="Disordered" evidence="1">
    <location>
        <begin position="242"/>
        <end position="337"/>
    </location>
</feature>
<feature type="compositionally biased region" description="Basic residues" evidence="1">
    <location>
        <begin position="196"/>
        <end position="205"/>
    </location>
</feature>
<evidence type="ECO:0000313" key="5">
    <source>
        <dbReference type="RefSeq" id="XP_015178602.1"/>
    </source>
</evidence>
<name>A0ABM1IEG7_POLDO</name>
<dbReference type="SUPFAM" id="SSF54695">
    <property type="entry name" value="POZ domain"/>
    <property type="match status" value="1"/>
</dbReference>
<evidence type="ECO:0000313" key="3">
    <source>
        <dbReference type="Proteomes" id="UP000694924"/>
    </source>
</evidence>
<accession>A0ABM1IEG7</accession>
<feature type="compositionally biased region" description="Polar residues" evidence="1">
    <location>
        <begin position="117"/>
        <end position="132"/>
    </location>
</feature>
<organism evidence="3 7">
    <name type="scientific">Polistes dominula</name>
    <name type="common">European paper wasp</name>
    <name type="synonym">Vespa dominula</name>
    <dbReference type="NCBI Taxonomy" id="743375"/>
    <lineage>
        <taxon>Eukaryota</taxon>
        <taxon>Metazoa</taxon>
        <taxon>Ecdysozoa</taxon>
        <taxon>Arthropoda</taxon>
        <taxon>Hexapoda</taxon>
        <taxon>Insecta</taxon>
        <taxon>Pterygota</taxon>
        <taxon>Neoptera</taxon>
        <taxon>Endopterygota</taxon>
        <taxon>Hymenoptera</taxon>
        <taxon>Apocrita</taxon>
        <taxon>Aculeata</taxon>
        <taxon>Vespoidea</taxon>
        <taxon>Vespidae</taxon>
        <taxon>Polistinae</taxon>
        <taxon>Polistini</taxon>
        <taxon>Polistes</taxon>
    </lineage>
</organism>
<evidence type="ECO:0000256" key="1">
    <source>
        <dbReference type="SAM" id="MobiDB-lite"/>
    </source>
</evidence>
<proteinExistence type="predicted"/>
<evidence type="ECO:0000313" key="7">
    <source>
        <dbReference type="RefSeq" id="XP_015178604.1"/>
    </source>
</evidence>
<dbReference type="PROSITE" id="PS50097">
    <property type="entry name" value="BTB"/>
    <property type="match status" value="1"/>
</dbReference>
<sequence>MVDDQQFCLKWNNHQSTLIQNFDTLLESGTLVDCTLAAEGKYLKAHRVVLSACSPYFEGLLSEHYDKHPVFILKDVKFKELKAMIDYMYKGEVNISQDQLTALLKAAESLQIKGLSESKTGGSNGNNKSLSRVSKVPPQPRSSPLNISYASAGLNIERNRVPRQASSIGDLPEDSHSPQIPKEHSSSREGSQSPTSKRRRKLRRKSAGEDTSVENHEASDSNDIPQQMGVPALAIAPVADEKTNADPTDSLGRSTLMTQLTKPADEMLQMPLENPEPSDNLIEPKSEYMEDQEESVEDLTLDDDMNELNEIERDTNRAGPSHDTSQHPDERDDTNIYDECADVLSDVPDDLADWEDIESQKSESEAESSEDSEILPRRIRQTLLRLPTDSDESDEEDSAQWSEFDLPRTNNEFKGSPGPNIFPKDTQSVEDITGLYIGNDLFEYICNETNKYHSQNYDKRKQDKKNAKFVDVTALELRKWFGLVILMSIVKKARIDDYWSTNPLIDTPIFRKTMSRNRFRQILSFLHFSDNNNKPNNVDRLFKVQFIIDYFSKKFKENFNPSQNISIDERMIPWRGRLHFKVYNPSTITKYGILIRMMCDSITGYISSFKIYSDVGQSLAKTVMELLTPSYGKWHHLYMDNYYNSVELAENLLEKKIRVCGTIRQNRGFPKKLKRANVNVFEACHQRKGEVLAQVWRASETKTIRMISTIHNATLIKTQRTCRKTNCTIKKPVSVLDYNKYMKGVDRADQYLSYYPIYRKSIKWSKKVCMYLFNCALFNAFRTCQYFNTEQKSLRFHDFLLKVCDSWIKDHVPGSEQNLEVATTSRASHHDPIDRLSGHVKQHQLVLISETNKRKRRNCHVCAKNKKRKITNLMCKSCKVALHLGDCFAAYHTKEKY</sequence>
<feature type="compositionally biased region" description="Basic and acidic residues" evidence="1">
    <location>
        <begin position="173"/>
        <end position="187"/>
    </location>
</feature>
<dbReference type="SMART" id="SM00225">
    <property type="entry name" value="BTB"/>
    <property type="match status" value="1"/>
</dbReference>
<dbReference type="Pfam" id="PF00651">
    <property type="entry name" value="BTB"/>
    <property type="match status" value="1"/>
</dbReference>
<dbReference type="PANTHER" id="PTHR46599">
    <property type="entry name" value="PIGGYBAC TRANSPOSABLE ELEMENT-DERIVED PROTEIN 4"/>
    <property type="match status" value="1"/>
</dbReference>
<dbReference type="Pfam" id="PF13843">
    <property type="entry name" value="DDE_Tnp_1_7"/>
    <property type="match status" value="1"/>
</dbReference>
<dbReference type="Gene3D" id="3.30.710.10">
    <property type="entry name" value="Potassium Channel Kv1.1, Chain A"/>
    <property type="match status" value="1"/>
</dbReference>
<dbReference type="RefSeq" id="XP_015178604.1">
    <property type="nucleotide sequence ID" value="XM_015323118.1"/>
</dbReference>
<dbReference type="CDD" id="cd18315">
    <property type="entry name" value="BTB_POZ_BAB-like"/>
    <property type="match status" value="1"/>
</dbReference>
<feature type="compositionally biased region" description="Basic and acidic residues" evidence="1">
    <location>
        <begin position="324"/>
        <end position="334"/>
    </location>
</feature>
<feature type="compositionally biased region" description="Acidic residues" evidence="1">
    <location>
        <begin position="289"/>
        <end position="309"/>
    </location>
</feature>
<dbReference type="InterPro" id="IPR000210">
    <property type="entry name" value="BTB/POZ_dom"/>
</dbReference>
<reference evidence="4 5" key="1">
    <citation type="submission" date="2025-05" db="UniProtKB">
        <authorList>
            <consortium name="RefSeq"/>
        </authorList>
    </citation>
    <scope>IDENTIFICATION</scope>
    <source>
        <tissue evidence="4 5">Whole body</tissue>
    </source>
</reference>
<evidence type="ECO:0000259" key="2">
    <source>
        <dbReference type="PROSITE" id="PS50097"/>
    </source>
</evidence>
<evidence type="ECO:0000313" key="6">
    <source>
        <dbReference type="RefSeq" id="XP_015178603.1"/>
    </source>
</evidence>
<dbReference type="Proteomes" id="UP000694924">
    <property type="component" value="Unplaced"/>
</dbReference>
<feature type="domain" description="BTB" evidence="2">
    <location>
        <begin position="32"/>
        <end position="97"/>
    </location>
</feature>
<dbReference type="RefSeq" id="XP_015178601.1">
    <property type="nucleotide sequence ID" value="XM_015323115.1"/>
</dbReference>
<dbReference type="RefSeq" id="XP_015178602.1">
    <property type="nucleotide sequence ID" value="XM_015323116.1"/>
</dbReference>
<dbReference type="GeneID" id="107067521"/>
<dbReference type="PANTHER" id="PTHR46599:SF3">
    <property type="entry name" value="PIGGYBAC TRANSPOSABLE ELEMENT-DERIVED PROTEIN 4"/>
    <property type="match status" value="1"/>
</dbReference>
<keyword evidence="3" id="KW-1185">Reference proteome</keyword>
<dbReference type="InterPro" id="IPR029526">
    <property type="entry name" value="PGBD"/>
</dbReference>
<gene>
    <name evidence="4 5 6 7" type="primary">LOC107067521</name>
</gene>
<dbReference type="InterPro" id="IPR011333">
    <property type="entry name" value="SKP1/BTB/POZ_sf"/>
</dbReference>
<dbReference type="RefSeq" id="XP_015178603.1">
    <property type="nucleotide sequence ID" value="XM_015323117.1"/>
</dbReference>
<feature type="region of interest" description="Disordered" evidence="1">
    <location>
        <begin position="165"/>
        <end position="227"/>
    </location>
</feature>
<evidence type="ECO:0000313" key="4">
    <source>
        <dbReference type="RefSeq" id="XP_015178601.1"/>
    </source>
</evidence>
<feature type="compositionally biased region" description="Polar residues" evidence="1">
    <location>
        <begin position="245"/>
        <end position="261"/>
    </location>
</feature>
<feature type="region of interest" description="Disordered" evidence="1">
    <location>
        <begin position="357"/>
        <end position="379"/>
    </location>
</feature>